<proteinExistence type="predicted"/>
<evidence type="ECO:0000259" key="5">
    <source>
        <dbReference type="Pfam" id="PF13205"/>
    </source>
</evidence>
<dbReference type="AlphaFoldDB" id="D7CVS0"/>
<dbReference type="STRING" id="649638.Trad_2883"/>
<dbReference type="GO" id="GO:0005737">
    <property type="term" value="C:cytoplasm"/>
    <property type="evidence" value="ECO:0007669"/>
    <property type="project" value="UniProtKB-SubCell"/>
</dbReference>
<feature type="chain" id="PRO_5003094640" description="SbsA Ig-like domain-containing protein" evidence="4">
    <location>
        <begin position="19"/>
        <end position="789"/>
    </location>
</feature>
<comment type="subcellular location">
    <subcellularLocation>
        <location evidence="1">Cytoplasm</location>
    </subcellularLocation>
</comment>
<dbReference type="Proteomes" id="UP000000379">
    <property type="component" value="Chromosome"/>
</dbReference>
<evidence type="ECO:0008006" key="9">
    <source>
        <dbReference type="Google" id="ProtNLM"/>
    </source>
</evidence>
<accession>D7CVS0</accession>
<feature type="signal peptide" evidence="4">
    <location>
        <begin position="1"/>
        <end position="18"/>
    </location>
</feature>
<evidence type="ECO:0000259" key="6">
    <source>
        <dbReference type="Pfam" id="PF15780"/>
    </source>
</evidence>
<dbReference type="PROSITE" id="PS51257">
    <property type="entry name" value="PROKAR_LIPOPROTEIN"/>
    <property type="match status" value="1"/>
</dbReference>
<sequence length="789" mass="83395">MQRTRVALLAGLVFTLSACNLFPTPATPRVSSVSPADGATNVPTNAAVRAQLSVPDSAGSIDLTTLSAETVSLTDVGSGNAVAATRTLEGATLVLRPTEALAPETTYRFAVTEGLATETGATFTPFQSTFTTGQGASPNPDVTFQAVPARVLFTAGGETASDTRTVTLRNDGSSPISLSDVSITGEGAARFDLETPAPATLAPGESATLSLRFTPSAPGPQRATLVVASSDPQTPRLEVPLGGLGVRGQGGNQEPSLQWILDTYGFDIDTGDATPGDTFLVTEPNNDLLGDEVSLQRMVRANPAEPVTIEVLAAFGVPNDPVLEFGVYEAGRVGTREALFTVPQAPALNAQRLAPDIESDLVDASGLIRFDPSSEPFGFYSFWPTNRFFNQRYVYTEDRLNTFQGAVPRQVRAYPLVENGETVENAFVLATEEFSQGFDYNDVVVLVRNVAPASTADIDGLQVTNPLGLPFDDRLVLHSIRDTSGNLCNPERDPTCDPTAQPWLELNTRNTGTVRLRNTGGAPLQVSVSTTEPSAFIFPNGETFLTLDPGSTYDLTVQFAPVGLGGKGVLQAAFVAQVGGATAEMELAGIYMPAPEGGREVYLEGLVVDAFGYPIDVGADSQGGLTSAAPDAPLAGDEVRSAYWRAATPGPVTVTQIAAFHSCCNVTYPFEMFYEGASTPFASFRHERLDGQTIYPRALGGEEIAGMSVSPTGPFEMRSAGYSTNPSLGRGNGNLGLRLWPAKDRSGQPIPNTYIAAQDFVENGCGTTDTANCDYNDNMYLIENIEPVN</sequence>
<dbReference type="OrthoDB" id="51169at2"/>
<evidence type="ECO:0000313" key="7">
    <source>
        <dbReference type="EMBL" id="ADI15981.1"/>
    </source>
</evidence>
<gene>
    <name evidence="7" type="ordered locus">Trad_2883</name>
</gene>
<dbReference type="Pfam" id="PF15780">
    <property type="entry name" value="ASH"/>
    <property type="match status" value="1"/>
</dbReference>
<keyword evidence="2" id="KW-0963">Cytoplasm</keyword>
<evidence type="ECO:0000313" key="8">
    <source>
        <dbReference type="Proteomes" id="UP000000379"/>
    </source>
</evidence>
<dbReference type="NCBIfam" id="NF012200">
    <property type="entry name" value="choice_anch_D"/>
    <property type="match status" value="2"/>
</dbReference>
<dbReference type="KEGG" id="tra:Trad_2883"/>
<organism evidence="7 8">
    <name type="scientific">Truepera radiovictrix (strain DSM 17093 / CIP 108686 / LMG 22925 / RQ-24)</name>
    <dbReference type="NCBI Taxonomy" id="649638"/>
    <lineage>
        <taxon>Bacteria</taxon>
        <taxon>Thermotogati</taxon>
        <taxon>Deinococcota</taxon>
        <taxon>Deinococci</taxon>
        <taxon>Trueperales</taxon>
        <taxon>Trueperaceae</taxon>
        <taxon>Truepera</taxon>
    </lineage>
</organism>
<dbReference type="InterPro" id="IPR013783">
    <property type="entry name" value="Ig-like_fold"/>
</dbReference>
<keyword evidence="3 4" id="KW-0732">Signal</keyword>
<dbReference type="InterPro" id="IPR032812">
    <property type="entry name" value="SbsA_Ig"/>
</dbReference>
<dbReference type="eggNOG" id="COG2133">
    <property type="taxonomic scope" value="Bacteria"/>
</dbReference>
<evidence type="ECO:0000256" key="2">
    <source>
        <dbReference type="ARBA" id="ARBA00022490"/>
    </source>
</evidence>
<evidence type="ECO:0000256" key="4">
    <source>
        <dbReference type="SAM" id="SignalP"/>
    </source>
</evidence>
<dbReference type="HOGENOM" id="CLU_355607_0_0_0"/>
<feature type="domain" description="Abnormal spindle-like microcephaly-associated protein ASH" evidence="6">
    <location>
        <begin position="149"/>
        <end position="232"/>
    </location>
</feature>
<feature type="domain" description="SbsA Ig-like" evidence="5">
    <location>
        <begin position="27"/>
        <end position="132"/>
    </location>
</feature>
<name>D7CVS0_TRURR</name>
<evidence type="ECO:0000256" key="1">
    <source>
        <dbReference type="ARBA" id="ARBA00004496"/>
    </source>
</evidence>
<dbReference type="Gene3D" id="2.60.40.10">
    <property type="entry name" value="Immunoglobulins"/>
    <property type="match status" value="2"/>
</dbReference>
<dbReference type="RefSeq" id="WP_013179340.1">
    <property type="nucleotide sequence ID" value="NC_014221.1"/>
</dbReference>
<keyword evidence="8" id="KW-1185">Reference proteome</keyword>
<dbReference type="Pfam" id="PF13205">
    <property type="entry name" value="Big_5"/>
    <property type="match status" value="1"/>
</dbReference>
<dbReference type="EMBL" id="CP002049">
    <property type="protein sequence ID" value="ADI15981.1"/>
    <property type="molecule type" value="Genomic_DNA"/>
</dbReference>
<evidence type="ECO:0000256" key="3">
    <source>
        <dbReference type="ARBA" id="ARBA00022729"/>
    </source>
</evidence>
<reference evidence="7 8" key="2">
    <citation type="journal article" date="2011" name="Stand. Genomic Sci.">
        <title>Complete genome sequence of Truepera radiovictrix type strain (RQ-24).</title>
        <authorList>
            <person name="Ivanova N."/>
            <person name="Rohde C."/>
            <person name="Munk C."/>
            <person name="Nolan M."/>
            <person name="Lucas S."/>
            <person name="Del Rio T.G."/>
            <person name="Tice H."/>
            <person name="Deshpande S."/>
            <person name="Cheng J.F."/>
            <person name="Tapia R."/>
            <person name="Han C."/>
            <person name="Goodwin L."/>
            <person name="Pitluck S."/>
            <person name="Liolios K."/>
            <person name="Mavromatis K."/>
            <person name="Mikhailova N."/>
            <person name="Pati A."/>
            <person name="Chen A."/>
            <person name="Palaniappan K."/>
            <person name="Land M."/>
            <person name="Hauser L."/>
            <person name="Chang Y.J."/>
            <person name="Jeffries C.D."/>
            <person name="Brambilla E."/>
            <person name="Rohde M."/>
            <person name="Goker M."/>
            <person name="Tindall B.J."/>
            <person name="Woyke T."/>
            <person name="Bristow J."/>
            <person name="Eisen J.A."/>
            <person name="Markowitz V."/>
            <person name="Hugenholtz P."/>
            <person name="Kyrpides N.C."/>
            <person name="Klenk H.P."/>
            <person name="Lapidus A."/>
        </authorList>
    </citation>
    <scope>NUCLEOTIDE SEQUENCE [LARGE SCALE GENOMIC DNA]</scope>
    <source>
        <strain evidence="8">DSM 17093 / CIP 108686 / LMG 22925 / RQ-24</strain>
    </source>
</reference>
<dbReference type="eggNOG" id="COG4733">
    <property type="taxonomic scope" value="Bacteria"/>
</dbReference>
<reference evidence="8" key="1">
    <citation type="submission" date="2010-05" db="EMBL/GenBank/DDBJ databases">
        <title>The complete genome of Truepera radiovictris DSM 17093.</title>
        <authorList>
            <consortium name="US DOE Joint Genome Institute (JGI-PGF)"/>
            <person name="Lucas S."/>
            <person name="Copeland A."/>
            <person name="Lapidus A."/>
            <person name="Glavina del Rio T."/>
            <person name="Dalin E."/>
            <person name="Tice H."/>
            <person name="Bruce D."/>
            <person name="Goodwin L."/>
            <person name="Pitluck S."/>
            <person name="Kyrpides N."/>
            <person name="Mavromatis K."/>
            <person name="Ovchinnikova G."/>
            <person name="Munk A.C."/>
            <person name="Detter J.C."/>
            <person name="Han C."/>
            <person name="Tapia R."/>
            <person name="Land M."/>
            <person name="Hauser L."/>
            <person name="Markowitz V."/>
            <person name="Cheng J.-F."/>
            <person name="Hugenholtz P."/>
            <person name="Woyke T."/>
            <person name="Wu D."/>
            <person name="Tindall B."/>
            <person name="Pomrenke H.G."/>
            <person name="Brambilla E."/>
            <person name="Klenk H.-P."/>
            <person name="Eisen J.A."/>
        </authorList>
    </citation>
    <scope>NUCLEOTIDE SEQUENCE [LARGE SCALE GENOMIC DNA]</scope>
    <source>
        <strain evidence="8">DSM 17093 / CIP 108686 / LMG 22925 / RQ-24</strain>
    </source>
</reference>
<dbReference type="InterPro" id="IPR031549">
    <property type="entry name" value="ASH"/>
</dbReference>
<protein>
    <recommendedName>
        <fullName evidence="9">SbsA Ig-like domain-containing protein</fullName>
    </recommendedName>
</protein>